<comment type="caution">
    <text evidence="4">The sequence shown here is derived from an EMBL/GenBank/DDBJ whole genome shotgun (WGS) entry which is preliminary data.</text>
</comment>
<dbReference type="AlphaFoldDB" id="A0A4Y4CP75"/>
<dbReference type="InterPro" id="IPR010488">
    <property type="entry name" value="Zeta_toxin_domain"/>
</dbReference>
<gene>
    <name evidence="4" type="ORF">ZRA01_08240</name>
</gene>
<dbReference type="InterPro" id="IPR027417">
    <property type="entry name" value="P-loop_NTPase"/>
</dbReference>
<keyword evidence="2" id="KW-0067">ATP-binding</keyword>
<dbReference type="EMBL" id="BJNV01000010">
    <property type="protein sequence ID" value="GEC94751.1"/>
    <property type="molecule type" value="Genomic_DNA"/>
</dbReference>
<dbReference type="Pfam" id="PF06414">
    <property type="entry name" value="Zeta_toxin"/>
    <property type="match status" value="1"/>
</dbReference>
<dbReference type="RefSeq" id="WP_141349611.1">
    <property type="nucleotide sequence ID" value="NZ_BJNV01000010.1"/>
</dbReference>
<feature type="domain" description="Zeta toxin" evidence="3">
    <location>
        <begin position="3"/>
        <end position="165"/>
    </location>
</feature>
<evidence type="ECO:0000259" key="3">
    <source>
        <dbReference type="Pfam" id="PF06414"/>
    </source>
</evidence>
<dbReference type="PANTHER" id="PTHR39206">
    <property type="entry name" value="SLL8004 PROTEIN"/>
    <property type="match status" value="1"/>
</dbReference>
<keyword evidence="5" id="KW-1185">Reference proteome</keyword>
<accession>A0A4Y4CP75</accession>
<dbReference type="CDD" id="cd02019">
    <property type="entry name" value="NK"/>
    <property type="match status" value="1"/>
</dbReference>
<evidence type="ECO:0000313" key="5">
    <source>
        <dbReference type="Proteomes" id="UP000318422"/>
    </source>
</evidence>
<evidence type="ECO:0000256" key="2">
    <source>
        <dbReference type="ARBA" id="ARBA00022840"/>
    </source>
</evidence>
<evidence type="ECO:0000256" key="1">
    <source>
        <dbReference type="ARBA" id="ARBA00022741"/>
    </source>
</evidence>
<dbReference type="OrthoDB" id="9791543at2"/>
<protein>
    <recommendedName>
        <fullName evidence="3">Zeta toxin domain-containing protein</fullName>
    </recommendedName>
</protein>
<evidence type="ECO:0000313" key="4">
    <source>
        <dbReference type="EMBL" id="GEC94751.1"/>
    </source>
</evidence>
<dbReference type="SUPFAM" id="SSF52540">
    <property type="entry name" value="P-loop containing nucleoside triphosphate hydrolases"/>
    <property type="match status" value="1"/>
</dbReference>
<organism evidence="4 5">
    <name type="scientific">Zoogloea ramigera</name>
    <dbReference type="NCBI Taxonomy" id="350"/>
    <lineage>
        <taxon>Bacteria</taxon>
        <taxon>Pseudomonadati</taxon>
        <taxon>Pseudomonadota</taxon>
        <taxon>Betaproteobacteria</taxon>
        <taxon>Rhodocyclales</taxon>
        <taxon>Zoogloeaceae</taxon>
        <taxon>Zoogloea</taxon>
    </lineage>
</organism>
<dbReference type="PANTHER" id="PTHR39206:SF1">
    <property type="entry name" value="SLL8004 PROTEIN"/>
    <property type="match status" value="1"/>
</dbReference>
<name>A0A4Y4CP75_ZOORA</name>
<proteinExistence type="predicted"/>
<reference evidence="4 5" key="1">
    <citation type="submission" date="2019-06" db="EMBL/GenBank/DDBJ databases">
        <title>Whole genome shotgun sequence of Zoogloea ramigera NBRC 15342.</title>
        <authorList>
            <person name="Hosoyama A."/>
            <person name="Uohara A."/>
            <person name="Ohji S."/>
            <person name="Ichikawa N."/>
        </authorList>
    </citation>
    <scope>NUCLEOTIDE SEQUENCE [LARGE SCALE GENOMIC DNA]</scope>
    <source>
        <strain evidence="4 5">NBRC 15342</strain>
    </source>
</reference>
<dbReference type="Gene3D" id="3.40.50.300">
    <property type="entry name" value="P-loop containing nucleotide triphosphate hydrolases"/>
    <property type="match status" value="1"/>
</dbReference>
<keyword evidence="1" id="KW-0547">Nucleotide-binding</keyword>
<dbReference type="Proteomes" id="UP000318422">
    <property type="component" value="Unassembled WGS sequence"/>
</dbReference>
<sequence length="173" mass="18864">MSEAKCVIVIAGPNGAGKSTFAREFLPNEAACPVFVNADLIAAGLSPFAPEKAAIRAGRLMLEELQRHAAGGANFAFETTLSGRGYAPLIQRWQAAGYRVHLVFLRLPSVDVAVERVAARVAQGGHDIPPQVIARRFVKGWQNFEQLYRGLVDTWQVFDNSGELAMLLEEGER</sequence>